<dbReference type="PRINTS" id="PR00039">
    <property type="entry name" value="HTHLYSR"/>
</dbReference>
<dbReference type="InterPro" id="IPR036390">
    <property type="entry name" value="WH_DNA-bd_sf"/>
</dbReference>
<dbReference type="Gene3D" id="1.10.10.10">
    <property type="entry name" value="Winged helix-like DNA-binding domain superfamily/Winged helix DNA-binding domain"/>
    <property type="match status" value="1"/>
</dbReference>
<evidence type="ECO:0000256" key="2">
    <source>
        <dbReference type="ARBA" id="ARBA00023015"/>
    </source>
</evidence>
<keyword evidence="2" id="KW-0805">Transcription regulation</keyword>
<dbReference type="CDD" id="cd08422">
    <property type="entry name" value="PBP2_CrgA_like"/>
    <property type="match status" value="1"/>
</dbReference>
<evidence type="ECO:0000313" key="6">
    <source>
        <dbReference type="EMBL" id="QEE31135.1"/>
    </source>
</evidence>
<dbReference type="PROSITE" id="PS50931">
    <property type="entry name" value="HTH_LYSR"/>
    <property type="match status" value="1"/>
</dbReference>
<proteinExistence type="inferred from homology"/>
<name>A0A5B9EJ94_9BACT</name>
<dbReference type="GO" id="GO:0006351">
    <property type="term" value="P:DNA-templated transcription"/>
    <property type="evidence" value="ECO:0007669"/>
    <property type="project" value="TreeGrafter"/>
</dbReference>
<dbReference type="PANTHER" id="PTHR30537">
    <property type="entry name" value="HTH-TYPE TRANSCRIPTIONAL REGULATOR"/>
    <property type="match status" value="1"/>
</dbReference>
<dbReference type="InterPro" id="IPR036388">
    <property type="entry name" value="WH-like_DNA-bd_sf"/>
</dbReference>
<keyword evidence="4" id="KW-0804">Transcription</keyword>
<dbReference type="GO" id="GO:0003700">
    <property type="term" value="F:DNA-binding transcription factor activity"/>
    <property type="evidence" value="ECO:0007669"/>
    <property type="project" value="InterPro"/>
</dbReference>
<dbReference type="PANTHER" id="PTHR30537:SF5">
    <property type="entry name" value="HTH-TYPE TRANSCRIPTIONAL ACTIVATOR TTDR-RELATED"/>
    <property type="match status" value="1"/>
</dbReference>
<dbReference type="Gene3D" id="3.40.190.290">
    <property type="match status" value="1"/>
</dbReference>
<dbReference type="FunFam" id="1.10.10.10:FF:000001">
    <property type="entry name" value="LysR family transcriptional regulator"/>
    <property type="match status" value="1"/>
</dbReference>
<dbReference type="GO" id="GO:0043565">
    <property type="term" value="F:sequence-specific DNA binding"/>
    <property type="evidence" value="ECO:0007669"/>
    <property type="project" value="TreeGrafter"/>
</dbReference>
<sequence>MEVFVRVVETGSFSAAARDFKIGQPAISKSITSLETRLGIRLLARSTRRLTPTEAGKAFYERAFRALAEANEAEAAAQSAGKGLSGRLRVYAPVTFARLHLVPRLNEFLEANPKLDLEVVMDDRPIDLLAENIDIAIRMGVLADSALKAKKIASGERLVLASPDYLRRRGIPSRPSDLRRHEAVIYNHGTGGEEWLFTRYSSSLRVRIQGRLALNAAEGVRAAVISGQGFTIASRWMFQPEIASGEVVPILTDWELPQIDLWIVYPSGRLTSTKARTFALWFQRSIG</sequence>
<dbReference type="Pfam" id="PF03466">
    <property type="entry name" value="LysR_substrate"/>
    <property type="match status" value="1"/>
</dbReference>
<evidence type="ECO:0000313" key="7">
    <source>
        <dbReference type="Proteomes" id="UP000321820"/>
    </source>
</evidence>
<dbReference type="OrthoDB" id="9785745at2"/>
<dbReference type="AlphaFoldDB" id="A0A5B9EJ94"/>
<comment type="similarity">
    <text evidence="1">Belongs to the LysR transcriptional regulatory family.</text>
</comment>
<keyword evidence="3" id="KW-0238">DNA-binding</keyword>
<dbReference type="SUPFAM" id="SSF53850">
    <property type="entry name" value="Periplasmic binding protein-like II"/>
    <property type="match status" value="1"/>
</dbReference>
<protein>
    <submittedName>
        <fullName evidence="6">LysR family transcriptional regulator</fullName>
    </submittedName>
</protein>
<evidence type="ECO:0000256" key="1">
    <source>
        <dbReference type="ARBA" id="ARBA00009437"/>
    </source>
</evidence>
<organism evidence="6 7">
    <name type="scientific">Terriglobus albidus</name>
    <dbReference type="NCBI Taxonomy" id="1592106"/>
    <lineage>
        <taxon>Bacteria</taxon>
        <taxon>Pseudomonadati</taxon>
        <taxon>Acidobacteriota</taxon>
        <taxon>Terriglobia</taxon>
        <taxon>Terriglobales</taxon>
        <taxon>Acidobacteriaceae</taxon>
        <taxon>Terriglobus</taxon>
    </lineage>
</organism>
<dbReference type="Proteomes" id="UP000321820">
    <property type="component" value="Chromosome"/>
</dbReference>
<reference evidence="6 7" key="1">
    <citation type="submission" date="2019-08" db="EMBL/GenBank/DDBJ databases">
        <title>Complete genome sequence of Terriglobus albidus strain ORNL.</title>
        <authorList>
            <person name="Podar M."/>
        </authorList>
    </citation>
    <scope>NUCLEOTIDE SEQUENCE [LARGE SCALE GENOMIC DNA]</scope>
    <source>
        <strain evidence="6 7">ORNL</strain>
    </source>
</reference>
<accession>A0A5B9EJ94</accession>
<gene>
    <name evidence="6" type="ORF">FTW19_02125</name>
</gene>
<evidence type="ECO:0000256" key="3">
    <source>
        <dbReference type="ARBA" id="ARBA00023125"/>
    </source>
</evidence>
<feature type="domain" description="HTH lysR-type" evidence="5">
    <location>
        <begin position="1"/>
        <end position="53"/>
    </location>
</feature>
<dbReference type="EMBL" id="CP042806">
    <property type="protein sequence ID" value="QEE31135.1"/>
    <property type="molecule type" value="Genomic_DNA"/>
</dbReference>
<dbReference type="InterPro" id="IPR058163">
    <property type="entry name" value="LysR-type_TF_proteobact-type"/>
</dbReference>
<dbReference type="InterPro" id="IPR000847">
    <property type="entry name" value="LysR_HTH_N"/>
</dbReference>
<dbReference type="Pfam" id="PF00126">
    <property type="entry name" value="HTH_1"/>
    <property type="match status" value="1"/>
</dbReference>
<keyword evidence="7" id="KW-1185">Reference proteome</keyword>
<evidence type="ECO:0000259" key="5">
    <source>
        <dbReference type="PROSITE" id="PS50931"/>
    </source>
</evidence>
<evidence type="ECO:0000256" key="4">
    <source>
        <dbReference type="ARBA" id="ARBA00023163"/>
    </source>
</evidence>
<dbReference type="KEGG" id="talb:FTW19_02125"/>
<dbReference type="SUPFAM" id="SSF46785">
    <property type="entry name" value="Winged helix' DNA-binding domain"/>
    <property type="match status" value="1"/>
</dbReference>
<dbReference type="InterPro" id="IPR005119">
    <property type="entry name" value="LysR_subst-bd"/>
</dbReference>